<proteinExistence type="inferred from homology"/>
<dbReference type="SUPFAM" id="SSF53720">
    <property type="entry name" value="ALDH-like"/>
    <property type="match status" value="2"/>
</dbReference>
<dbReference type="GO" id="GO:0004777">
    <property type="term" value="F:succinate-semialdehyde dehydrogenase (NAD+) activity"/>
    <property type="evidence" value="ECO:0007669"/>
    <property type="project" value="UniProtKB-EC"/>
</dbReference>
<dbReference type="Proteomes" id="UP000179179">
    <property type="component" value="Unassembled WGS sequence"/>
</dbReference>
<dbReference type="EC" id="1.2.1.24" evidence="3"/>
<dbReference type="AlphaFoldDB" id="A0A1F8A5H6"/>
<comment type="similarity">
    <text evidence="2">Belongs to the aldehyde dehydrogenase family.</text>
</comment>
<protein>
    <recommendedName>
        <fullName evidence="4">Succinate-semialdehyde dehydrogenase, mitochondrial</fullName>
        <ecNumber evidence="3">1.2.1.24</ecNumber>
    </recommendedName>
    <alternativeName>
        <fullName evidence="6">NAD(+)-dependent succinic semialdehyde dehydrogenase</fullName>
    </alternativeName>
</protein>
<evidence type="ECO:0000256" key="3">
    <source>
        <dbReference type="ARBA" id="ARBA00013051"/>
    </source>
</evidence>
<dbReference type="InterPro" id="IPR016161">
    <property type="entry name" value="Ald_DH/histidinol_DH"/>
</dbReference>
<dbReference type="GO" id="GO:0046394">
    <property type="term" value="P:carboxylic acid biosynthetic process"/>
    <property type="evidence" value="ECO:0007669"/>
    <property type="project" value="UniProtKB-ARBA"/>
</dbReference>
<evidence type="ECO:0000256" key="2">
    <source>
        <dbReference type="ARBA" id="ARBA00009986"/>
    </source>
</evidence>
<dbReference type="InterPro" id="IPR016162">
    <property type="entry name" value="Ald_DH_N"/>
</dbReference>
<dbReference type="Pfam" id="PF00171">
    <property type="entry name" value="Aldedh"/>
    <property type="match status" value="2"/>
</dbReference>
<dbReference type="GO" id="GO:0009450">
    <property type="term" value="P:gamma-aminobutyric acid catabolic process"/>
    <property type="evidence" value="ECO:0007669"/>
    <property type="project" value="TreeGrafter"/>
</dbReference>
<evidence type="ECO:0000313" key="9">
    <source>
        <dbReference type="Proteomes" id="UP000179179"/>
    </source>
</evidence>
<dbReference type="Gene3D" id="3.40.309.10">
    <property type="entry name" value="Aldehyde Dehydrogenase, Chain A, domain 2"/>
    <property type="match status" value="1"/>
</dbReference>
<dbReference type="PANTHER" id="PTHR43353:SF5">
    <property type="entry name" value="SUCCINATE-SEMIALDEHYDE DEHYDROGENASE, MITOCHONDRIAL"/>
    <property type="match status" value="1"/>
</dbReference>
<dbReference type="EMBL" id="LYCR01000027">
    <property type="protein sequence ID" value="OGM46992.1"/>
    <property type="molecule type" value="Genomic_DNA"/>
</dbReference>
<dbReference type="InterPro" id="IPR016163">
    <property type="entry name" value="Ald_DH_C"/>
</dbReference>
<dbReference type="PANTHER" id="PTHR43353">
    <property type="entry name" value="SUCCINATE-SEMIALDEHYDE DEHYDROGENASE, MITOCHONDRIAL"/>
    <property type="match status" value="1"/>
</dbReference>
<evidence type="ECO:0000259" key="7">
    <source>
        <dbReference type="Pfam" id="PF00171"/>
    </source>
</evidence>
<name>A0A1F8A5H6_9EURO</name>
<evidence type="ECO:0000313" key="8">
    <source>
        <dbReference type="EMBL" id="OGM46992.1"/>
    </source>
</evidence>
<organism evidence="8 9">
    <name type="scientific">Aspergillus bombycis</name>
    <dbReference type="NCBI Taxonomy" id="109264"/>
    <lineage>
        <taxon>Eukaryota</taxon>
        <taxon>Fungi</taxon>
        <taxon>Dikarya</taxon>
        <taxon>Ascomycota</taxon>
        <taxon>Pezizomycotina</taxon>
        <taxon>Eurotiomycetes</taxon>
        <taxon>Eurotiomycetidae</taxon>
        <taxon>Eurotiales</taxon>
        <taxon>Aspergillaceae</taxon>
        <taxon>Aspergillus</taxon>
    </lineage>
</organism>
<dbReference type="GO" id="GO:0004030">
    <property type="term" value="F:aldehyde dehydrogenase [NAD(P)+] activity"/>
    <property type="evidence" value="ECO:0007669"/>
    <property type="project" value="UniProtKB-ARBA"/>
</dbReference>
<evidence type="ECO:0000256" key="5">
    <source>
        <dbReference type="ARBA" id="ARBA00023002"/>
    </source>
</evidence>
<dbReference type="InterPro" id="IPR015590">
    <property type="entry name" value="Aldehyde_DH_dom"/>
</dbReference>
<feature type="domain" description="Aldehyde dehydrogenase" evidence="7">
    <location>
        <begin position="2"/>
        <end position="117"/>
    </location>
</feature>
<sequence length="337" mass="36545">MVCPATNLQIGTCPDFTATDTTTAITAASTAFQTFRHTSIRDRARLLRQWHDLIIANRDDLTTLITWENGKPFPEAQGEVAYAASFIEWFSEGATCLYGDTIPVSVPGNLVVTEREPDVESLDEAVDGLALSKFWGTGQTCVCANRIYVHRSCYERFAEKLVERVRAFRVGPGFGDGVTHGPLIHGAAAEKVMAYIEDAKAKGARVLVGGERLGHLGENYVQPTVLADTTHDMRLASEETFGPVAALFAFNEEEEVIGEASRCEVGLAAYIYTQSIRRLFRVAEALEVGMVGANTGIIRNVAAPFGGVKESGFGREGSKYGIDEFTHIKTITIGGLA</sequence>
<evidence type="ECO:0000256" key="6">
    <source>
        <dbReference type="ARBA" id="ARBA00030806"/>
    </source>
</evidence>
<dbReference type="STRING" id="109264.A0A1F8A5H6"/>
<evidence type="ECO:0000256" key="1">
    <source>
        <dbReference type="ARBA" id="ARBA00005176"/>
    </source>
</evidence>
<dbReference type="OrthoDB" id="4507105at2759"/>
<dbReference type="GeneID" id="34447831"/>
<dbReference type="FunFam" id="3.40.605.10:FF:000026">
    <property type="entry name" value="Aldehyde dehydrogenase, putative"/>
    <property type="match status" value="1"/>
</dbReference>
<dbReference type="InterPro" id="IPR050740">
    <property type="entry name" value="Aldehyde_DH_Superfamily"/>
</dbReference>
<keyword evidence="9" id="KW-1185">Reference proteome</keyword>
<dbReference type="FunFam" id="3.40.309.10:FF:000004">
    <property type="entry name" value="Succinate-semialdehyde dehydrogenase I"/>
    <property type="match status" value="1"/>
</dbReference>
<evidence type="ECO:0000256" key="4">
    <source>
        <dbReference type="ARBA" id="ARBA00019842"/>
    </source>
</evidence>
<dbReference type="RefSeq" id="XP_022390709.1">
    <property type="nucleotide sequence ID" value="XM_022531571.1"/>
</dbReference>
<dbReference type="Gene3D" id="3.40.605.10">
    <property type="entry name" value="Aldehyde Dehydrogenase, Chain A, domain 1"/>
    <property type="match status" value="2"/>
</dbReference>
<keyword evidence="5" id="KW-0560">Oxidoreductase</keyword>
<comment type="pathway">
    <text evidence="1">Amino-acid degradation; 4-aminobutanoate degradation.</text>
</comment>
<reference evidence="8 9" key="1">
    <citation type="journal article" date="2016" name="Genome Biol. Evol.">
        <title>Draft genome sequence of an aflatoxigenic Aspergillus species, A. bombycis.</title>
        <authorList>
            <person name="Moore G.G."/>
            <person name="Mack B.M."/>
            <person name="Beltz S.B."/>
            <person name="Gilbert M.K."/>
        </authorList>
    </citation>
    <scope>NUCLEOTIDE SEQUENCE [LARGE SCALE GENOMIC DNA]</scope>
    <source>
        <strain evidence="9">NRRL 26010</strain>
    </source>
</reference>
<gene>
    <name evidence="8" type="ORF">ABOM_004441</name>
</gene>
<accession>A0A1F8A5H6</accession>
<comment type="caution">
    <text evidence="8">The sequence shown here is derived from an EMBL/GenBank/DDBJ whole genome shotgun (WGS) entry which is preliminary data.</text>
</comment>
<feature type="domain" description="Aldehyde dehydrogenase" evidence="7">
    <location>
        <begin position="122"/>
        <end position="331"/>
    </location>
</feature>